<dbReference type="AlphaFoldDB" id="A0A7M4FH57"/>
<evidence type="ECO:0000313" key="2">
    <source>
        <dbReference type="Ensembl" id="ENSCPRP00005023597.1"/>
    </source>
</evidence>
<dbReference type="InterPro" id="IPR026193">
    <property type="entry name" value="NDUFV3"/>
</dbReference>
<dbReference type="GeneTree" id="ENSGT00940000175678"/>
<name>A0A7M4FH57_CROPO</name>
<dbReference type="Proteomes" id="UP000594220">
    <property type="component" value="Unplaced"/>
</dbReference>
<dbReference type="Ensembl" id="ENSCPRT00005027554.1">
    <property type="protein sequence ID" value="ENSCPRP00005023597.1"/>
    <property type="gene ID" value="ENSCPRG00005016392.1"/>
</dbReference>
<feature type="region of interest" description="Disordered" evidence="1">
    <location>
        <begin position="38"/>
        <end position="62"/>
    </location>
</feature>
<organism evidence="2 3">
    <name type="scientific">Crocodylus porosus</name>
    <name type="common">Saltwater crocodile</name>
    <name type="synonym">Estuarine crocodile</name>
    <dbReference type="NCBI Taxonomy" id="8502"/>
    <lineage>
        <taxon>Eukaryota</taxon>
        <taxon>Metazoa</taxon>
        <taxon>Chordata</taxon>
        <taxon>Craniata</taxon>
        <taxon>Vertebrata</taxon>
        <taxon>Euteleostomi</taxon>
        <taxon>Archelosauria</taxon>
        <taxon>Archosauria</taxon>
        <taxon>Crocodylia</taxon>
        <taxon>Longirostres</taxon>
        <taxon>Crocodylidae</taxon>
        <taxon>Crocodylus</taxon>
    </lineage>
</organism>
<evidence type="ECO:0000313" key="3">
    <source>
        <dbReference type="Proteomes" id="UP000594220"/>
    </source>
</evidence>
<protein>
    <submittedName>
        <fullName evidence="2">NADH:ubiquinone oxidoreductase subunit V3</fullName>
    </submittedName>
</protein>
<proteinExistence type="predicted"/>
<keyword evidence="3" id="KW-1185">Reference proteome</keyword>
<sequence length="126" mass="14388">MPDKKSQKLTEVSLKNTNLLKESATEAQAAATQLKDVPVTKDTKPKLTLSGEESKTKMQEPETQEIAASKLHKELLKTTAMAEFDNSTYKNLQHHEYHMYTFVDFDVYLSKFRQPQPSSGRISPWQ</sequence>
<dbReference type="GO" id="GO:0045271">
    <property type="term" value="C:respiratory chain complex I"/>
    <property type="evidence" value="ECO:0007669"/>
    <property type="project" value="InterPro"/>
</dbReference>
<reference evidence="2" key="2">
    <citation type="submission" date="2025-09" db="UniProtKB">
        <authorList>
            <consortium name="Ensembl"/>
        </authorList>
    </citation>
    <scope>IDENTIFICATION</scope>
</reference>
<dbReference type="GO" id="GO:0042775">
    <property type="term" value="P:mitochondrial ATP synthesis coupled electron transport"/>
    <property type="evidence" value="ECO:0007669"/>
    <property type="project" value="TreeGrafter"/>
</dbReference>
<dbReference type="Pfam" id="PF15880">
    <property type="entry name" value="NDUFV3"/>
    <property type="match status" value="1"/>
</dbReference>
<reference evidence="2" key="1">
    <citation type="submission" date="2025-08" db="UniProtKB">
        <authorList>
            <consortium name="Ensembl"/>
        </authorList>
    </citation>
    <scope>IDENTIFICATION</scope>
</reference>
<dbReference type="PANTHER" id="PTHR17117:SF3">
    <property type="entry name" value="NADH DEHYDROGENASE [UBIQUINONE] FLAVOPROTEIN 3, MITOCHONDRIAL"/>
    <property type="match status" value="1"/>
</dbReference>
<gene>
    <name evidence="2" type="primary">NDUFV3</name>
</gene>
<accession>A0A7M4FH57</accession>
<evidence type="ECO:0000256" key="1">
    <source>
        <dbReference type="SAM" id="MobiDB-lite"/>
    </source>
</evidence>
<dbReference type="GO" id="GO:0005739">
    <property type="term" value="C:mitochondrion"/>
    <property type="evidence" value="ECO:0007669"/>
    <property type="project" value="InterPro"/>
</dbReference>
<dbReference type="PANTHER" id="PTHR17117">
    <property type="entry name" value="NADH-UBIQUINONE OXIDOREDUCTASE"/>
    <property type="match status" value="1"/>
</dbReference>